<evidence type="ECO:0000256" key="3">
    <source>
        <dbReference type="ARBA" id="ARBA00023242"/>
    </source>
</evidence>
<dbReference type="SUPFAM" id="SSF46689">
    <property type="entry name" value="Homeodomain-like"/>
    <property type="match status" value="1"/>
</dbReference>
<evidence type="ECO:0000256" key="2">
    <source>
        <dbReference type="ARBA" id="ARBA00023163"/>
    </source>
</evidence>
<keyword evidence="2" id="KW-0804">Transcription</keyword>
<dbReference type="OrthoDB" id="49309at2759"/>
<feature type="compositionally biased region" description="Low complexity" evidence="4">
    <location>
        <begin position="20"/>
        <end position="33"/>
    </location>
</feature>
<feature type="compositionally biased region" description="Polar residues" evidence="4">
    <location>
        <begin position="821"/>
        <end position="832"/>
    </location>
</feature>
<keyword evidence="1" id="KW-0805">Transcription regulation</keyword>
<evidence type="ECO:0008006" key="7">
    <source>
        <dbReference type="Google" id="ProtNLM"/>
    </source>
</evidence>
<evidence type="ECO:0000313" key="5">
    <source>
        <dbReference type="EMBL" id="OEL18329.1"/>
    </source>
</evidence>
<feature type="compositionally biased region" description="Polar residues" evidence="4">
    <location>
        <begin position="979"/>
        <end position="990"/>
    </location>
</feature>
<keyword evidence="3" id="KW-0539">Nucleus</keyword>
<feature type="compositionally biased region" description="Acidic residues" evidence="4">
    <location>
        <begin position="923"/>
        <end position="934"/>
    </location>
</feature>
<dbReference type="AlphaFoldDB" id="A0A1E5UZL3"/>
<feature type="compositionally biased region" description="Low complexity" evidence="4">
    <location>
        <begin position="1009"/>
        <end position="1019"/>
    </location>
</feature>
<dbReference type="GO" id="GO:0005634">
    <property type="term" value="C:nucleus"/>
    <property type="evidence" value="ECO:0007669"/>
    <property type="project" value="TreeGrafter"/>
</dbReference>
<feature type="region of interest" description="Disordered" evidence="4">
    <location>
        <begin position="964"/>
        <end position="1053"/>
    </location>
</feature>
<sequence>MEVEDDVEEDDMDFNPFLREVSPSETSSSLTSEAECEEHGSDKQPNSETYLQNSVVNGNTSVSALPQNRLSSKDVVKEMFPEKTSTQVNIENDEGRFNELEKEVLPREAACSPTVQNPHHLFLEASEEDAICRRTRARYSLENYSLDELETFLQESDDDGDLQNVDEEEEYRKFLASVLSGVNDDTQACQGDENQDEDDNDVDFELEIEEALESDGDENAENYDDTNGKRGKDGRRPQTRQRRPFTELPGAAVVKYRKSHVDGTADKNRRKEPLFPSPVINSRKEASNISQDRSNSAPTAPSGQLQQKKSLAATLLESTKKETVALVPADIARLAQRFFSLFNFALFPHKPPPAAMANRVLFTDAEDRLLALGIQEYNNDWGAIQKRFLPCKSNHQIFVRQKNRSSSKAPDNPVKEVRRMKTSPLTVEEKECIREGLRIFKNDWTSVWRFVVPHRDPSLLQRQWRVASGVQKSYTKSDAEKERRRTYEAKRRKLRASMPDSQVVRGQEADNNAYDDVENDDDSYVNEAFLEDTDSRSVNMMPCQLSLSRHAGKSMTMQSGTGLNEECGATGGYFEPQKGSGTTSYIPFMCCPSDGPSYVRAPSTTAPVVSCGSLDQLQASQMSKEKGSCVVKLAPDLPPVNLPPSVRVLSQVAFHPNATHFHGTSDNATKDMYPVPPLTFTESAYRQLNLFPDHRANSRLQQNGTSNENTTEDGAEQDLQMHPLLFQYPRDVVSSYSHPVQNLINQSRKYDLFPFEKVQVERSNNQTTGCTENGTINANTIDFHPLLQRTEVEVHDEVPEDDYHHSVNQSEYNMRQAPVDDQSTPGHASTSPSERETSIDLNIHLCSPTEIKDSNDSRGTFSKSNVRDEVSRKDKASVPELEIVNSCSHHCIQEPNEESMQGIVMEQEELSDSEEDSQHVEFECEEMDDSEEEQVQGPEASPIQNKGISASVICGEFHVSNDQSQIQQGSVQMDKHGASSMQKLQVSSRSARAKLKPETAKRTGSRANQRSSSSRTTETSRSKTRSSRQTQGQSSAERKPNDSRRTRKTPAPR</sequence>
<protein>
    <recommendedName>
        <fullName evidence="7">Myb-like domain-containing protein</fullName>
    </recommendedName>
</protein>
<evidence type="ECO:0000313" key="6">
    <source>
        <dbReference type="Proteomes" id="UP000095767"/>
    </source>
</evidence>
<evidence type="ECO:0000256" key="1">
    <source>
        <dbReference type="ARBA" id="ARBA00023015"/>
    </source>
</evidence>
<dbReference type="GO" id="GO:0006355">
    <property type="term" value="P:regulation of DNA-templated transcription"/>
    <property type="evidence" value="ECO:0007669"/>
    <property type="project" value="TreeGrafter"/>
</dbReference>
<feature type="compositionally biased region" description="Basic and acidic residues" evidence="4">
    <location>
        <begin position="226"/>
        <end position="236"/>
    </location>
</feature>
<feature type="region of interest" description="Disordered" evidence="4">
    <location>
        <begin position="816"/>
        <end position="877"/>
    </location>
</feature>
<dbReference type="Proteomes" id="UP000095767">
    <property type="component" value="Unassembled WGS sequence"/>
</dbReference>
<feature type="region of interest" description="Disordered" evidence="4">
    <location>
        <begin position="211"/>
        <end position="308"/>
    </location>
</feature>
<feature type="region of interest" description="Disordered" evidence="4">
    <location>
        <begin position="907"/>
        <end position="943"/>
    </location>
</feature>
<feature type="region of interest" description="Disordered" evidence="4">
    <location>
        <begin position="1"/>
        <end position="49"/>
    </location>
</feature>
<feature type="compositionally biased region" description="Basic and acidic residues" evidence="4">
    <location>
        <begin position="259"/>
        <end position="273"/>
    </location>
</feature>
<name>A0A1E5UZL3_9POAL</name>
<keyword evidence="6" id="KW-1185">Reference proteome</keyword>
<dbReference type="STRING" id="888268.A0A1E5UZL3"/>
<accession>A0A1E5UZL3</accession>
<dbReference type="GO" id="GO:0003712">
    <property type="term" value="F:transcription coregulator activity"/>
    <property type="evidence" value="ECO:0007669"/>
    <property type="project" value="TreeGrafter"/>
</dbReference>
<organism evidence="5 6">
    <name type="scientific">Dichanthelium oligosanthes</name>
    <dbReference type="NCBI Taxonomy" id="888268"/>
    <lineage>
        <taxon>Eukaryota</taxon>
        <taxon>Viridiplantae</taxon>
        <taxon>Streptophyta</taxon>
        <taxon>Embryophyta</taxon>
        <taxon>Tracheophyta</taxon>
        <taxon>Spermatophyta</taxon>
        <taxon>Magnoliopsida</taxon>
        <taxon>Liliopsida</taxon>
        <taxon>Poales</taxon>
        <taxon>Poaceae</taxon>
        <taxon>PACMAD clade</taxon>
        <taxon>Panicoideae</taxon>
        <taxon>Panicodae</taxon>
        <taxon>Paniceae</taxon>
        <taxon>Dichantheliinae</taxon>
        <taxon>Dichanthelium</taxon>
    </lineage>
</organism>
<feature type="compositionally biased region" description="Acidic residues" evidence="4">
    <location>
        <begin position="211"/>
        <end position="224"/>
    </location>
</feature>
<feature type="compositionally biased region" description="Polar residues" evidence="4">
    <location>
        <begin position="287"/>
        <end position="308"/>
    </location>
</feature>
<feature type="compositionally biased region" description="Basic and acidic residues" evidence="4">
    <location>
        <begin position="865"/>
        <end position="877"/>
    </location>
</feature>
<proteinExistence type="predicted"/>
<comment type="caution">
    <text evidence="5">The sequence shown here is derived from an EMBL/GenBank/DDBJ whole genome shotgun (WGS) entry which is preliminary data.</text>
</comment>
<dbReference type="PANTHER" id="PTHR16088">
    <property type="entry name" value="YY1 ASSOCIATED PROTEIN-RELATED"/>
    <property type="match status" value="1"/>
</dbReference>
<reference evidence="5 6" key="1">
    <citation type="submission" date="2016-09" db="EMBL/GenBank/DDBJ databases">
        <title>The draft genome of Dichanthelium oligosanthes: A C3 panicoid grass species.</title>
        <authorList>
            <person name="Studer A.J."/>
            <person name="Schnable J.C."/>
            <person name="Brutnell T.P."/>
        </authorList>
    </citation>
    <scope>NUCLEOTIDE SEQUENCE [LARGE SCALE GENOMIC DNA]</scope>
    <source>
        <strain evidence="6">cv. Kellogg 1175</strain>
        <tissue evidence="5">Leaf</tissue>
    </source>
</reference>
<gene>
    <name evidence="5" type="ORF">BAE44_0020653</name>
</gene>
<feature type="compositionally biased region" description="Acidic residues" evidence="4">
    <location>
        <begin position="1"/>
        <end position="13"/>
    </location>
</feature>
<dbReference type="PANTHER" id="PTHR16088:SF3">
    <property type="entry name" value="GON-4-LIKE PROTEIN"/>
    <property type="match status" value="1"/>
</dbReference>
<dbReference type="InterPro" id="IPR009057">
    <property type="entry name" value="Homeodomain-like_sf"/>
</dbReference>
<dbReference type="EMBL" id="LWDX02056912">
    <property type="protein sequence ID" value="OEL18329.1"/>
    <property type="molecule type" value="Genomic_DNA"/>
</dbReference>
<dbReference type="InterPro" id="IPR052435">
    <property type="entry name" value="YY1-Transcr_Regul"/>
</dbReference>
<evidence type="ECO:0000256" key="4">
    <source>
        <dbReference type="SAM" id="MobiDB-lite"/>
    </source>
</evidence>